<keyword evidence="4 5" id="KW-0234">DNA repair</keyword>
<evidence type="ECO:0000256" key="1">
    <source>
        <dbReference type="ARBA" id="ARBA00009232"/>
    </source>
</evidence>
<dbReference type="RefSeq" id="WP_072149603.1">
    <property type="nucleotide sequence ID" value="NZ_CZVH01000012.1"/>
</dbReference>
<dbReference type="GO" id="GO:0006284">
    <property type="term" value="P:base-excision repair"/>
    <property type="evidence" value="ECO:0007669"/>
    <property type="project" value="InterPro"/>
</dbReference>
<evidence type="ECO:0000256" key="4">
    <source>
        <dbReference type="ARBA" id="ARBA00023204"/>
    </source>
</evidence>
<keyword evidence="2 5" id="KW-0227">DNA damage</keyword>
<dbReference type="EC" id="3.2.2.-" evidence="5"/>
<evidence type="ECO:0000256" key="3">
    <source>
        <dbReference type="ARBA" id="ARBA00022801"/>
    </source>
</evidence>
<gene>
    <name evidence="6" type="ORF">JGI24_00101</name>
</gene>
<dbReference type="InterPro" id="IPR011034">
    <property type="entry name" value="Formyl_transferase-like_C_sf"/>
</dbReference>
<dbReference type="InterPro" id="IPR003180">
    <property type="entry name" value="MPG"/>
</dbReference>
<dbReference type="GO" id="GO:0003905">
    <property type="term" value="F:alkylbase DNA N-glycosylase activity"/>
    <property type="evidence" value="ECO:0007669"/>
    <property type="project" value="InterPro"/>
</dbReference>
<dbReference type="PANTHER" id="PTHR10429">
    <property type="entry name" value="DNA-3-METHYLADENINE GLYCOSYLASE"/>
    <property type="match status" value="1"/>
</dbReference>
<dbReference type="Pfam" id="PF02245">
    <property type="entry name" value="Pur_DNA_glyco"/>
    <property type="match status" value="1"/>
</dbReference>
<dbReference type="FunFam" id="3.10.300.10:FF:000001">
    <property type="entry name" value="Putative 3-methyladenine DNA glycosylase"/>
    <property type="match status" value="1"/>
</dbReference>
<comment type="similarity">
    <text evidence="1 5">Belongs to the DNA glycosylase MPG family.</text>
</comment>
<protein>
    <recommendedName>
        <fullName evidence="5">Putative 3-methyladenine DNA glycosylase</fullName>
        <ecNumber evidence="5">3.2.2.-</ecNumber>
    </recommendedName>
</protein>
<dbReference type="PANTHER" id="PTHR10429:SF0">
    <property type="entry name" value="DNA-3-METHYLADENINE GLYCOSYLASE"/>
    <property type="match status" value="1"/>
</dbReference>
<dbReference type="Gene3D" id="3.10.300.10">
    <property type="entry name" value="Methylpurine-DNA glycosylase (MPG)"/>
    <property type="match status" value="1"/>
</dbReference>
<accession>A0A656D0W4</accession>
<reference evidence="6 7" key="1">
    <citation type="submission" date="2015-11" db="EMBL/GenBank/DDBJ databases">
        <authorList>
            <person name="Varghese N."/>
        </authorList>
    </citation>
    <scope>NUCLEOTIDE SEQUENCE [LARGE SCALE GENOMIC DNA]</scope>
    <source>
        <strain evidence="6 7">JGI-24</strain>
    </source>
</reference>
<dbReference type="EMBL" id="CZVU01000002">
    <property type="protein sequence ID" value="CUS96383.1"/>
    <property type="molecule type" value="Genomic_DNA"/>
</dbReference>
<dbReference type="CDD" id="cd00540">
    <property type="entry name" value="AAG"/>
    <property type="match status" value="1"/>
</dbReference>
<organism evidence="6 7">
    <name type="scientific">Kryptobacter tengchongensis</name>
    <dbReference type="NCBI Taxonomy" id="1643429"/>
    <lineage>
        <taxon>Bacteria</taxon>
        <taxon>Pseudomonadati</taxon>
        <taxon>Candidatus Kryptoniota</taxon>
        <taxon>Candidatus Kryptobacter</taxon>
    </lineage>
</organism>
<keyword evidence="7" id="KW-1185">Reference proteome</keyword>
<evidence type="ECO:0000313" key="6">
    <source>
        <dbReference type="EMBL" id="CUS96383.1"/>
    </source>
</evidence>
<sequence length="210" mass="23936">MKYNSPELIFLNGKKLNQKFYLQPTLKIARELLGKIIVRRLEDKILAGKIVETEAYIGEDDPACHAYGGITPRNKVMYLSGGHAYVYFTYGMHYCFNVVTEKEGFPAAVLIRAVEPIMGIELMKKFRNTNDINNLTNGPAKFCQAFQIDKRLNGASLLEDEIFIIEPTNTETFKIVRTPRIGIKQGLDKKWRFFILGNPFVSKTKPTPKP</sequence>
<keyword evidence="3 5" id="KW-0378">Hydrolase</keyword>
<dbReference type="OrthoDB" id="9794313at2"/>
<evidence type="ECO:0000256" key="2">
    <source>
        <dbReference type="ARBA" id="ARBA00022763"/>
    </source>
</evidence>
<name>A0A656D0W4_KRYT1</name>
<dbReference type="GO" id="GO:0003677">
    <property type="term" value="F:DNA binding"/>
    <property type="evidence" value="ECO:0007669"/>
    <property type="project" value="InterPro"/>
</dbReference>
<dbReference type="NCBIfam" id="TIGR00567">
    <property type="entry name" value="3mg"/>
    <property type="match status" value="1"/>
</dbReference>
<dbReference type="NCBIfam" id="NF002003">
    <property type="entry name" value="PRK00802.1-3"/>
    <property type="match status" value="1"/>
</dbReference>
<dbReference type="Proteomes" id="UP000243065">
    <property type="component" value="Unassembled WGS sequence"/>
</dbReference>
<dbReference type="AlphaFoldDB" id="A0A656D0W4"/>
<dbReference type="InterPro" id="IPR036995">
    <property type="entry name" value="MPG_sf"/>
</dbReference>
<evidence type="ECO:0000313" key="7">
    <source>
        <dbReference type="Proteomes" id="UP000243065"/>
    </source>
</evidence>
<evidence type="ECO:0000256" key="5">
    <source>
        <dbReference type="HAMAP-Rule" id="MF_00527"/>
    </source>
</evidence>
<dbReference type="HAMAP" id="MF_00527">
    <property type="entry name" value="3MGH"/>
    <property type="match status" value="1"/>
</dbReference>
<proteinExistence type="inferred from homology"/>
<dbReference type="SUPFAM" id="SSF50486">
    <property type="entry name" value="FMT C-terminal domain-like"/>
    <property type="match status" value="1"/>
</dbReference>